<comment type="caution">
    <text evidence="1">The sequence shown here is derived from an EMBL/GenBank/DDBJ whole genome shotgun (WGS) entry which is preliminary data.</text>
</comment>
<dbReference type="RefSeq" id="WP_115896575.1">
    <property type="nucleotide sequence ID" value="NZ_QUNG01000002.1"/>
</dbReference>
<evidence type="ECO:0000313" key="2">
    <source>
        <dbReference type="Proteomes" id="UP000256542"/>
    </source>
</evidence>
<protein>
    <recommendedName>
        <fullName evidence="3">HEPN domain-containing protein</fullName>
    </recommendedName>
</protein>
<proteinExistence type="predicted"/>
<evidence type="ECO:0000313" key="1">
    <source>
        <dbReference type="EMBL" id="REG85803.1"/>
    </source>
</evidence>
<dbReference type="AlphaFoldDB" id="A0A3E0DTL0"/>
<organism evidence="1 2">
    <name type="scientific">Marinomonas pollencensis</name>
    <dbReference type="NCBI Taxonomy" id="491954"/>
    <lineage>
        <taxon>Bacteria</taxon>
        <taxon>Pseudomonadati</taxon>
        <taxon>Pseudomonadota</taxon>
        <taxon>Gammaproteobacteria</taxon>
        <taxon>Oceanospirillales</taxon>
        <taxon>Oceanospirillaceae</taxon>
        <taxon>Marinomonas</taxon>
    </lineage>
</organism>
<gene>
    <name evidence="1" type="ORF">DFP81_102342</name>
</gene>
<keyword evidence="2" id="KW-1185">Reference proteome</keyword>
<dbReference type="EMBL" id="QUNG01000002">
    <property type="protein sequence ID" value="REG85803.1"/>
    <property type="molecule type" value="Genomic_DNA"/>
</dbReference>
<dbReference type="InterPro" id="IPR046493">
    <property type="entry name" value="DUF6586"/>
</dbReference>
<dbReference type="OrthoDB" id="6104212at2"/>
<dbReference type="Proteomes" id="UP000256542">
    <property type="component" value="Unassembled WGS sequence"/>
</dbReference>
<dbReference type="Pfam" id="PF20227">
    <property type="entry name" value="DUF6586"/>
    <property type="match status" value="1"/>
</dbReference>
<accession>A0A3E0DTL0</accession>
<reference evidence="1 2" key="1">
    <citation type="submission" date="2018-08" db="EMBL/GenBank/DDBJ databases">
        <title>Genomic Encyclopedia of Type Strains, Phase III (KMG-III): the genomes of soil and plant-associated and newly described type strains.</title>
        <authorList>
            <person name="Whitman W."/>
        </authorList>
    </citation>
    <scope>NUCLEOTIDE SEQUENCE [LARGE SCALE GENOMIC DNA]</scope>
    <source>
        <strain evidence="1 2">CECT 7375</strain>
    </source>
</reference>
<name>A0A3E0DTL0_9GAMM</name>
<evidence type="ECO:0008006" key="3">
    <source>
        <dbReference type="Google" id="ProtNLM"/>
    </source>
</evidence>
<sequence length="156" mass="17066">MSAATPASITNQKLDSARRFLRQSQEGTESWLNSGLESAAVFHLRSALNGLLQEVSLAYQLTSGVQLSDLLEQAQAKDVVVPVLVELQDLSLQSGSWLNQLEQAYLVQFECRSSTFAQAGDANLIGRGGDDGASVNLFLSKLTELVLRFREESLEY</sequence>